<evidence type="ECO:0000313" key="7">
    <source>
        <dbReference type="Proteomes" id="UP000662818"/>
    </source>
</evidence>
<dbReference type="Pfam" id="PF02469">
    <property type="entry name" value="Fasciclin"/>
    <property type="match status" value="1"/>
</dbReference>
<dbReference type="Gene3D" id="2.30.180.10">
    <property type="entry name" value="FAS1 domain"/>
    <property type="match status" value="1"/>
</dbReference>
<dbReference type="GO" id="GO:0030198">
    <property type="term" value="P:extracellular matrix organization"/>
    <property type="evidence" value="ECO:0007669"/>
    <property type="project" value="TreeGrafter"/>
</dbReference>
<organism evidence="4 6">
    <name type="scientific">Nocardioides aromaticivorans</name>
    <dbReference type="NCBI Taxonomy" id="200618"/>
    <lineage>
        <taxon>Bacteria</taxon>
        <taxon>Bacillati</taxon>
        <taxon>Actinomycetota</taxon>
        <taxon>Actinomycetes</taxon>
        <taxon>Propionibacteriales</taxon>
        <taxon>Nocardioidaceae</taxon>
        <taxon>Nocardioides</taxon>
    </lineage>
</organism>
<dbReference type="SUPFAM" id="SSF82153">
    <property type="entry name" value="FAS1 domain"/>
    <property type="match status" value="1"/>
</dbReference>
<dbReference type="GO" id="GO:0050839">
    <property type="term" value="F:cell adhesion molecule binding"/>
    <property type="evidence" value="ECO:0007669"/>
    <property type="project" value="TreeGrafter"/>
</dbReference>
<dbReference type="Proteomes" id="UP000662818">
    <property type="component" value="Chromosome"/>
</dbReference>
<reference evidence="5 7" key="1">
    <citation type="submission" date="2017-06" db="EMBL/GenBank/DDBJ databases">
        <title>Complete Genome Sequence of the Soil Carbazole-Degrading Bacterium Nocardioides aromaticivorans IC177.</title>
        <authorList>
            <person name="Vejarano F."/>
            <person name="Suzuki-Minakuchi C."/>
            <person name="Ohtsubo Y."/>
            <person name="Tsuda M."/>
            <person name="Okada K."/>
            <person name="Nojiri H."/>
        </authorList>
    </citation>
    <scope>NUCLEOTIDE SEQUENCE [LARGE SCALE GENOMIC DNA]</scope>
    <source>
        <strain evidence="5 7">IC177</strain>
    </source>
</reference>
<dbReference type="GO" id="GO:0005615">
    <property type="term" value="C:extracellular space"/>
    <property type="evidence" value="ECO:0007669"/>
    <property type="project" value="TreeGrafter"/>
</dbReference>
<dbReference type="PANTHER" id="PTHR10900">
    <property type="entry name" value="PERIOSTIN-RELATED"/>
    <property type="match status" value="1"/>
</dbReference>
<evidence type="ECO:0000313" key="4">
    <source>
        <dbReference type="EMBL" id="NYI45157.1"/>
    </source>
</evidence>
<sequence length="225" mass="22591">MKLQKIRRSAGAGIAILAMSATFAACSSEDDEPTSGSDDTSSQSSDSSDSPMAEGAGAETFGPGCSAIPTSGKGSFDGMVKDPVATAASNNPLLSTLVTAVTSIDGLADTLNGAEALTVFAPYNDAFAEIPEADLNGLVMEGKEKGDKSALYKILAHHVVGANEKADAVAGKQDTLAGDKLTVAGDPESGMTVSDGTVTANVLCGNIPTANATVYVIDKVLTGVK</sequence>
<name>A0A7Y9ZGS6_9ACTN</name>
<dbReference type="AlphaFoldDB" id="A0A7Y9ZGS6"/>
<dbReference type="EMBL" id="JACBZM010000001">
    <property type="protein sequence ID" value="NYI45157.1"/>
    <property type="molecule type" value="Genomic_DNA"/>
</dbReference>
<feature type="compositionally biased region" description="Low complexity" evidence="1">
    <location>
        <begin position="35"/>
        <end position="50"/>
    </location>
</feature>
<proteinExistence type="predicted"/>
<dbReference type="RefSeq" id="WP_179648866.1">
    <property type="nucleotide sequence ID" value="NZ_CP022295.1"/>
</dbReference>
<evidence type="ECO:0000256" key="1">
    <source>
        <dbReference type="SAM" id="MobiDB-lite"/>
    </source>
</evidence>
<feature type="domain" description="FAS1" evidence="3">
    <location>
        <begin position="81"/>
        <end position="221"/>
    </location>
</feature>
<feature type="region of interest" description="Disordered" evidence="1">
    <location>
        <begin position="27"/>
        <end position="64"/>
    </location>
</feature>
<dbReference type="SMART" id="SM00554">
    <property type="entry name" value="FAS1"/>
    <property type="match status" value="1"/>
</dbReference>
<dbReference type="PROSITE" id="PS50213">
    <property type="entry name" value="FAS1"/>
    <property type="match status" value="1"/>
</dbReference>
<evidence type="ECO:0000256" key="2">
    <source>
        <dbReference type="SAM" id="SignalP"/>
    </source>
</evidence>
<dbReference type="EMBL" id="CP022295">
    <property type="protein sequence ID" value="QSR24268.1"/>
    <property type="molecule type" value="Genomic_DNA"/>
</dbReference>
<dbReference type="GO" id="GO:0007155">
    <property type="term" value="P:cell adhesion"/>
    <property type="evidence" value="ECO:0007669"/>
    <property type="project" value="TreeGrafter"/>
</dbReference>
<dbReference type="PANTHER" id="PTHR10900:SF77">
    <property type="entry name" value="FI19380P1"/>
    <property type="match status" value="1"/>
</dbReference>
<keyword evidence="2" id="KW-0732">Signal</keyword>
<protein>
    <submittedName>
        <fullName evidence="5">Beta-Ig-H3/fasciclin</fullName>
    </submittedName>
    <submittedName>
        <fullName evidence="4">Putative surface protein with fasciclin (FAS1) repeats</fullName>
    </submittedName>
</protein>
<evidence type="ECO:0000259" key="3">
    <source>
        <dbReference type="PROSITE" id="PS50213"/>
    </source>
</evidence>
<dbReference type="GO" id="GO:0031012">
    <property type="term" value="C:extracellular matrix"/>
    <property type="evidence" value="ECO:0007669"/>
    <property type="project" value="TreeGrafter"/>
</dbReference>
<reference evidence="4 6" key="2">
    <citation type="submission" date="2020-07" db="EMBL/GenBank/DDBJ databases">
        <title>Sequencing the genomes of 1000 actinobacteria strains.</title>
        <authorList>
            <person name="Klenk H.-P."/>
        </authorList>
    </citation>
    <scope>NUCLEOTIDE SEQUENCE [LARGE SCALE GENOMIC DNA]</scope>
    <source>
        <strain evidence="4 6">DSM 15131</strain>
    </source>
</reference>
<feature type="signal peptide" evidence="2">
    <location>
        <begin position="1"/>
        <end position="24"/>
    </location>
</feature>
<dbReference type="InterPro" id="IPR036378">
    <property type="entry name" value="FAS1_dom_sf"/>
</dbReference>
<keyword evidence="7" id="KW-1185">Reference proteome</keyword>
<feature type="chain" id="PRO_5043769948" evidence="2">
    <location>
        <begin position="25"/>
        <end position="225"/>
    </location>
</feature>
<dbReference type="InterPro" id="IPR000782">
    <property type="entry name" value="FAS1_domain"/>
</dbReference>
<evidence type="ECO:0000313" key="6">
    <source>
        <dbReference type="Proteomes" id="UP000562045"/>
    </source>
</evidence>
<dbReference type="Proteomes" id="UP000562045">
    <property type="component" value="Unassembled WGS sequence"/>
</dbReference>
<dbReference type="InterPro" id="IPR050904">
    <property type="entry name" value="Adhesion/Biosynth-related"/>
</dbReference>
<accession>A0A7Y9ZGS6</accession>
<gene>
    <name evidence="4" type="ORF">BJ993_002237</name>
    <name evidence="5" type="ORF">CFH99_01350</name>
</gene>
<dbReference type="PROSITE" id="PS51257">
    <property type="entry name" value="PROKAR_LIPOPROTEIN"/>
    <property type="match status" value="1"/>
</dbReference>
<evidence type="ECO:0000313" key="5">
    <source>
        <dbReference type="EMBL" id="QSR24268.1"/>
    </source>
</evidence>